<evidence type="ECO:0008006" key="3">
    <source>
        <dbReference type="Google" id="ProtNLM"/>
    </source>
</evidence>
<sequence>MRKLFFITLILTAFISCKNESKPEETTATYSENELTTIKGDFVYFEGAGVLQSHNTIYGVLDSGQLKALVAQADKIKTEPTDMVQVEIKGKVTDQKDDVILWENKVEIVEIINVKPASKETNNIVKLGNQ</sequence>
<reference evidence="1 2" key="1">
    <citation type="submission" date="2019-09" db="EMBL/GenBank/DDBJ databases">
        <authorList>
            <person name="Cao W.R."/>
        </authorList>
    </citation>
    <scope>NUCLEOTIDE SEQUENCE [LARGE SCALE GENOMIC DNA]</scope>
    <source>
        <strain evidence="1 2">B1N29</strain>
    </source>
</reference>
<organism evidence="1 2">
    <name type="scientific">Pseudotamlana haliotis</name>
    <dbReference type="NCBI Taxonomy" id="2614804"/>
    <lineage>
        <taxon>Bacteria</taxon>
        <taxon>Pseudomonadati</taxon>
        <taxon>Bacteroidota</taxon>
        <taxon>Flavobacteriia</taxon>
        <taxon>Flavobacteriales</taxon>
        <taxon>Flavobacteriaceae</taxon>
        <taxon>Pseudotamlana</taxon>
    </lineage>
</organism>
<proteinExistence type="predicted"/>
<comment type="caution">
    <text evidence="1">The sequence shown here is derived from an EMBL/GenBank/DDBJ whole genome shotgun (WGS) entry which is preliminary data.</text>
</comment>
<accession>A0A6N6MJU7</accession>
<dbReference type="PROSITE" id="PS51257">
    <property type="entry name" value="PROKAR_LIPOPROTEIN"/>
    <property type="match status" value="1"/>
</dbReference>
<keyword evidence="2" id="KW-1185">Reference proteome</keyword>
<dbReference type="EMBL" id="WAAT01000022">
    <property type="protein sequence ID" value="KAB1069844.1"/>
    <property type="molecule type" value="Genomic_DNA"/>
</dbReference>
<evidence type="ECO:0000313" key="1">
    <source>
        <dbReference type="EMBL" id="KAB1069844.1"/>
    </source>
</evidence>
<protein>
    <recommendedName>
        <fullName evidence="3">Lipoprotein</fullName>
    </recommendedName>
</protein>
<dbReference type="RefSeq" id="WP_150936777.1">
    <property type="nucleotide sequence ID" value="NZ_WAAT01000022.1"/>
</dbReference>
<name>A0A6N6MJU7_9FLAO</name>
<evidence type="ECO:0000313" key="2">
    <source>
        <dbReference type="Proteomes" id="UP000441333"/>
    </source>
</evidence>
<dbReference type="Proteomes" id="UP000441333">
    <property type="component" value="Unassembled WGS sequence"/>
</dbReference>
<dbReference type="AlphaFoldDB" id="A0A6N6MJU7"/>
<gene>
    <name evidence="1" type="ORF">F6U93_03270</name>
</gene>